<dbReference type="Pfam" id="PF00317">
    <property type="entry name" value="Ribonuc_red_lgN"/>
    <property type="match status" value="1"/>
</dbReference>
<accession>A0ABP9WXQ0</accession>
<keyword evidence="4 6" id="KW-0215">Deoxyribonucleotide synthesis</keyword>
<dbReference type="Gene3D" id="3.20.70.20">
    <property type="match status" value="1"/>
</dbReference>
<keyword evidence="3 6" id="KW-0560">Oxidoreductase</keyword>
<dbReference type="InterPro" id="IPR039718">
    <property type="entry name" value="Rrm1"/>
</dbReference>
<evidence type="ECO:0000256" key="4">
    <source>
        <dbReference type="ARBA" id="ARBA00023116"/>
    </source>
</evidence>
<dbReference type="NCBIfam" id="TIGR02506">
    <property type="entry name" value="NrdE_NrdA"/>
    <property type="match status" value="1"/>
</dbReference>
<dbReference type="Pfam" id="PF02867">
    <property type="entry name" value="Ribonuc_red_lgC"/>
    <property type="match status" value="1"/>
</dbReference>
<dbReference type="SUPFAM" id="SSF48168">
    <property type="entry name" value="R1 subunit of ribonucleotide reductase, N-terminal domain"/>
    <property type="match status" value="1"/>
</dbReference>
<keyword evidence="9" id="KW-1185">Reference proteome</keyword>
<dbReference type="EMBL" id="BAABRU010000003">
    <property type="protein sequence ID" value="GAA5527301.1"/>
    <property type="molecule type" value="Genomic_DNA"/>
</dbReference>
<evidence type="ECO:0000259" key="7">
    <source>
        <dbReference type="PROSITE" id="PS00089"/>
    </source>
</evidence>
<evidence type="ECO:0000256" key="1">
    <source>
        <dbReference type="ARBA" id="ARBA00010406"/>
    </source>
</evidence>
<dbReference type="EC" id="1.17.4.1" evidence="2 6"/>
<dbReference type="InterPro" id="IPR000788">
    <property type="entry name" value="RNR_lg_C"/>
</dbReference>
<evidence type="ECO:0000256" key="2">
    <source>
        <dbReference type="ARBA" id="ARBA00012274"/>
    </source>
</evidence>
<proteinExistence type="inferred from homology"/>
<evidence type="ECO:0000313" key="9">
    <source>
        <dbReference type="Proteomes" id="UP001428290"/>
    </source>
</evidence>
<evidence type="ECO:0000313" key="8">
    <source>
        <dbReference type="EMBL" id="GAA5527301.1"/>
    </source>
</evidence>
<dbReference type="PROSITE" id="PS00089">
    <property type="entry name" value="RIBORED_LARGE"/>
    <property type="match status" value="1"/>
</dbReference>
<comment type="catalytic activity">
    <reaction evidence="5 6">
        <text>a 2'-deoxyribonucleoside 5'-diphosphate + [thioredoxin]-disulfide + H2O = a ribonucleoside 5'-diphosphate + [thioredoxin]-dithiol</text>
        <dbReference type="Rhea" id="RHEA:23252"/>
        <dbReference type="Rhea" id="RHEA-COMP:10698"/>
        <dbReference type="Rhea" id="RHEA-COMP:10700"/>
        <dbReference type="ChEBI" id="CHEBI:15377"/>
        <dbReference type="ChEBI" id="CHEBI:29950"/>
        <dbReference type="ChEBI" id="CHEBI:50058"/>
        <dbReference type="ChEBI" id="CHEBI:57930"/>
        <dbReference type="ChEBI" id="CHEBI:73316"/>
        <dbReference type="EC" id="1.17.4.1"/>
    </reaction>
</comment>
<dbReference type="NCBIfam" id="NF005544">
    <property type="entry name" value="PRK07207.1"/>
    <property type="match status" value="1"/>
</dbReference>
<dbReference type="SUPFAM" id="SSF51998">
    <property type="entry name" value="PFL-like glycyl radical enzymes"/>
    <property type="match status" value="1"/>
</dbReference>
<name>A0ABP9WXQ0_9CHLR</name>
<comment type="similarity">
    <text evidence="1 6">Belongs to the ribonucleoside diphosphate reductase large chain family.</text>
</comment>
<dbReference type="PANTHER" id="PTHR11573:SF6">
    <property type="entry name" value="RIBONUCLEOSIDE-DIPHOSPHATE REDUCTASE LARGE SUBUNIT"/>
    <property type="match status" value="1"/>
</dbReference>
<protein>
    <recommendedName>
        <fullName evidence="2 6">Ribonucleoside-diphosphate reductase</fullName>
        <ecNumber evidence="2 6">1.17.4.1</ecNumber>
    </recommendedName>
</protein>
<gene>
    <name evidence="8" type="primary">nrdA</name>
    <name evidence="8" type="ORF">Hgul01_01085</name>
</gene>
<dbReference type="InterPro" id="IPR013509">
    <property type="entry name" value="RNR_lsu_N"/>
</dbReference>
<comment type="caution">
    <text evidence="8">The sequence shown here is derived from an EMBL/GenBank/DDBJ whole genome shotgun (WGS) entry which is preliminary data.</text>
</comment>
<dbReference type="PRINTS" id="PR01183">
    <property type="entry name" value="RIBORDTASEM1"/>
</dbReference>
<dbReference type="Proteomes" id="UP001428290">
    <property type="component" value="Unassembled WGS sequence"/>
</dbReference>
<dbReference type="RefSeq" id="WP_345720943.1">
    <property type="nucleotide sequence ID" value="NZ_BAABRU010000003.1"/>
</dbReference>
<reference evidence="8 9" key="1">
    <citation type="submission" date="2024-02" db="EMBL/GenBank/DDBJ databases">
        <title>Herpetosiphon gulosus NBRC 112829.</title>
        <authorList>
            <person name="Ichikawa N."/>
            <person name="Katano-Makiyama Y."/>
            <person name="Hidaka K."/>
        </authorList>
    </citation>
    <scope>NUCLEOTIDE SEQUENCE [LARGE SCALE GENOMIC DNA]</scope>
    <source>
        <strain evidence="8 9">NBRC 112829</strain>
    </source>
</reference>
<dbReference type="PANTHER" id="PTHR11573">
    <property type="entry name" value="RIBONUCLEOSIDE-DIPHOSPHATE REDUCTASE LARGE CHAIN"/>
    <property type="match status" value="1"/>
</dbReference>
<evidence type="ECO:0000256" key="5">
    <source>
        <dbReference type="ARBA" id="ARBA00047754"/>
    </source>
</evidence>
<comment type="function">
    <text evidence="6">Provides the precursors necessary for DNA synthesis. Catalyzes the biosynthesis of deoxyribonucleotides from the corresponding ribonucleotides.</text>
</comment>
<dbReference type="InterPro" id="IPR008926">
    <property type="entry name" value="RNR_R1-su_N"/>
</dbReference>
<organism evidence="8 9">
    <name type="scientific">Herpetosiphon gulosus</name>
    <dbReference type="NCBI Taxonomy" id="1973496"/>
    <lineage>
        <taxon>Bacteria</taxon>
        <taxon>Bacillati</taxon>
        <taxon>Chloroflexota</taxon>
        <taxon>Chloroflexia</taxon>
        <taxon>Herpetosiphonales</taxon>
        <taxon>Herpetosiphonaceae</taxon>
        <taxon>Herpetosiphon</taxon>
    </lineage>
</organism>
<evidence type="ECO:0000256" key="3">
    <source>
        <dbReference type="ARBA" id="ARBA00023002"/>
    </source>
</evidence>
<dbReference type="InterPro" id="IPR013346">
    <property type="entry name" value="NrdE_NrdA_C"/>
</dbReference>
<evidence type="ECO:0000256" key="6">
    <source>
        <dbReference type="RuleBase" id="RU003410"/>
    </source>
</evidence>
<feature type="domain" description="Ribonucleotide reductase large subunit" evidence="7">
    <location>
        <begin position="598"/>
        <end position="620"/>
    </location>
</feature>
<sequence length="806" mass="89455">MNEIEVGASASAEQTPWLYQLIIEACAAYPQTTDATTLWQAASLGFYPNMTAAEQLQACILTARSWIEQEPDYSFVAAALLASQLHFEVLGEYLAAAAVAPRYASAFIDYIQAGIAQGLLDSKLASFDLVRLAAAIVPERDALLAYPGLQTLYDRYFIQWQGLRRELPQVFWMRVAMGLALNEADREAQTLRFYAVLSQFHFTSATPTLFNAATNHPQLSSCYLSTVGDDLEAIFGAISDNAMLSKWAGGLGNDWTSVRALGAPIHGTNGVSQGVIPFLKIVNDTAIAVNQGGKRKGAVCVYLEAWHADLEDFLDLRKPTGDERRRTHDMHTALWIPDLLMERVLSNGAWTLFSPDEVPDLHDLYGQAFAVRYAEYEALVAQGLMRSARQVEAVSLWRKVLTRLFETGHPWITWKDAANLRSPQDHVGVIHSSNLCTEILLNTSADEIAVCNLGSINLAAHISNGSLDLEKLRTTVTTAVRMLDNVIDINFYPRHQAAQANARHRPIGLGLMGFQDALYALNIGYASQAAVEFSDRSMEAIAYFAVAASIELARERGTYPSFRGSKWDRGILPIDSLAILADQRDTKPELDHSSHYDWQPLRQALAQYGIRNSNLLAIAPTATIANIVGTSQSIEPTYRHLYVKSNLSGDFTTVNRALVDALKARGLWDADLLAELKYYDGAISQIERIPAELKAQFLTVFEIAPEWLIACAARRQKWIDMGQSLNLYVAETSGNRLNEMYLTAWRMGLKTTYYLRTLAATQIEKSTLDINRFGVQPRWMRNRSESASVLSDNVCPIDDPSCEACE</sequence>
<dbReference type="CDD" id="cd01679">
    <property type="entry name" value="RNR_I"/>
    <property type="match status" value="1"/>
</dbReference>